<dbReference type="SUPFAM" id="SSF50677">
    <property type="entry name" value="ValRS/IleRS/LeuRS editing domain"/>
    <property type="match status" value="1"/>
</dbReference>
<dbReference type="SUPFAM" id="SSF52374">
    <property type="entry name" value="Nucleotidylyl transferase"/>
    <property type="match status" value="1"/>
</dbReference>
<gene>
    <name evidence="12" type="ORF">BOVATA_021610</name>
</gene>
<evidence type="ECO:0000313" key="13">
    <source>
        <dbReference type="Proteomes" id="UP000236319"/>
    </source>
</evidence>
<keyword evidence="6 12" id="KW-0030">Aminoacyl-tRNA synthetase</keyword>
<dbReference type="InterPro" id="IPR009080">
    <property type="entry name" value="tRNAsynth_Ia_anticodon-bd"/>
</dbReference>
<keyword evidence="13" id="KW-1185">Reference proteome</keyword>
<feature type="compositionally biased region" description="Polar residues" evidence="8">
    <location>
        <begin position="768"/>
        <end position="789"/>
    </location>
</feature>
<keyword evidence="9" id="KW-0732">Signal</keyword>
<dbReference type="GO" id="GO:0004822">
    <property type="term" value="F:isoleucine-tRNA ligase activity"/>
    <property type="evidence" value="ECO:0007669"/>
    <property type="project" value="UniProtKB-EC"/>
</dbReference>
<dbReference type="InterPro" id="IPR009008">
    <property type="entry name" value="Val/Leu/Ile-tRNA-synth_edit"/>
</dbReference>
<dbReference type="InterPro" id="IPR002300">
    <property type="entry name" value="aa-tRNA-synth_Ia"/>
</dbReference>
<feature type="compositionally biased region" description="Low complexity" evidence="8">
    <location>
        <begin position="790"/>
        <end position="805"/>
    </location>
</feature>
<name>A0A2H6KCE5_9APIC</name>
<dbReference type="GO" id="GO:0032543">
    <property type="term" value="P:mitochondrial translation"/>
    <property type="evidence" value="ECO:0007669"/>
    <property type="project" value="TreeGrafter"/>
</dbReference>
<dbReference type="GO" id="GO:0005524">
    <property type="term" value="F:ATP binding"/>
    <property type="evidence" value="ECO:0007669"/>
    <property type="project" value="UniProtKB-KW"/>
</dbReference>
<dbReference type="InterPro" id="IPR013155">
    <property type="entry name" value="M/V/L/I-tRNA-synth_anticd-bd"/>
</dbReference>
<evidence type="ECO:0000256" key="9">
    <source>
        <dbReference type="SAM" id="SignalP"/>
    </source>
</evidence>
<dbReference type="VEuPathDB" id="PiroplasmaDB:BOVATA_021610"/>
<dbReference type="GO" id="GO:0006428">
    <property type="term" value="P:isoleucyl-tRNA aminoacylation"/>
    <property type="evidence" value="ECO:0007669"/>
    <property type="project" value="InterPro"/>
</dbReference>
<keyword evidence="5" id="KW-0648">Protein biosynthesis</keyword>
<accession>A0A2H6KCE5</accession>
<evidence type="ECO:0000256" key="8">
    <source>
        <dbReference type="SAM" id="MobiDB-lite"/>
    </source>
</evidence>
<sequence>MRLRDSTLFHLILGALLCCDCYVIRRLNDAASAVLAFDRPYHTCGDGNGCGRRRYGAHRLEALAADADSLQTALDETAIENTLNLPHTIWPKRKHFNKAAIERQVRIQKFWKDHDIYRLLLERRLSKFEGKGLSDAKVSKRTTVILDGPPYANGSAHYGHFLNKTIKDVLLRAALLDGRLALFLPGWDCHGIPIESKVLGSSDYVLGDLRRGLTDAGVPRAVEVRQRCSQVATKSIQSQMSSFEMAGVWGFWKQFYATYHYNYELHVMKAFKELLQRGIIYRARCPQHYSAKSGSVLADSELVSEVRDVLTALVGFELVDPEPVLQALDFHRPLMDVRLVCWTTLPWTLPANRGVLLDSSVEYDVYYANGSLYVLNNNDKFGLFEAKQHVGRVKGDLLLGLNIINPVTGAQYKVHDHAGIIRDKGTGIVHAAPAHGMVDFRLLTSAGEHQVSDTYVRDPNAICNIIDEKEKFYPNLHWMLEGLSIHDIDEERLSSLLGASLLQAKIERLPIDVDWRFGNRAHVRLTKQWCLMLRGRKACLERLDGIKMYPASSRNYLQSIITHRTQDWCLSRQRIWGTPIPVAYVDSKAIENPDIAKLCNLTERFEDAGQGEYRAEVDIETLPPYDLGDRVFRKLDFRTDTVDIWFESALAQRVTMDRLRSIMSEMSRNIAGQNRYTFRGIVPEYAVEGPDQFRGWYQSSLLLNTLLGSGDEDEASATEAGGVLARRIITHGFVNDDRGNKFSKRHQSGAQNGDKQGKEVSLNIIGQAHTNDVSPQDIKTSDISSLEQPNSKVNSENSSSDSSQSETYGNNGHQSPDLLRASKNPTNAPTSVDLTTMLGGEYYEDLQLLDVYAPHCVGADVLRLWACSSDFLQKDIQLNEDNLGEALDFAKKVSNFFKYAIGVTHDCKITNDHCRIKVERFNGLDIHFLKLSFNLVRDARHLYRVGSFHKIIRELEVFLTRLSNIYISYSKDRLYCDVKHGWRRTSAQIILRKIMRNVLGVVAPLMPHMAEDVHQSLSHTQIHVKRSDMKSVPSVFGSRWERMPPYLAKNDVAGRVEWALDLRSVINASNTRRNDQKLVLVCDNEEILKSLLDLETNLQIDLRLLTGVAEVEMTVDPPSYDVGDTPMRGNGYTAYIIPAVFDKCRRCWLYREDVSEGLCDRCSTICGHPIPVNPISEVTAPNDDNDAVNQGYVVEDAPSDIEDYLAAVSDDEEADVDDDTYGYDDYVEDGVEHG</sequence>
<dbReference type="Pfam" id="PF00133">
    <property type="entry name" value="tRNA-synt_1"/>
    <property type="match status" value="1"/>
</dbReference>
<dbReference type="InterPro" id="IPR014729">
    <property type="entry name" value="Rossmann-like_a/b/a_fold"/>
</dbReference>
<feature type="signal peptide" evidence="9">
    <location>
        <begin position="1"/>
        <end position="21"/>
    </location>
</feature>
<feature type="region of interest" description="Disordered" evidence="8">
    <location>
        <begin position="735"/>
        <end position="829"/>
    </location>
</feature>
<evidence type="ECO:0000313" key="12">
    <source>
        <dbReference type="EMBL" id="GBE60668.1"/>
    </source>
</evidence>
<reference evidence="12 13" key="1">
    <citation type="journal article" date="2017" name="BMC Genomics">
        <title>Whole-genome assembly of Babesia ovata and comparative genomics between closely related pathogens.</title>
        <authorList>
            <person name="Yamagishi J."/>
            <person name="Asada M."/>
            <person name="Hakimi H."/>
            <person name="Tanaka T.Q."/>
            <person name="Sugimoto C."/>
            <person name="Kawazu S."/>
        </authorList>
    </citation>
    <scope>NUCLEOTIDE SEQUENCE [LARGE SCALE GENOMIC DNA]</scope>
    <source>
        <strain evidence="12 13">Miyake</strain>
    </source>
</reference>
<dbReference type="Pfam" id="PF08264">
    <property type="entry name" value="Anticodon_1"/>
    <property type="match status" value="1"/>
</dbReference>
<dbReference type="EMBL" id="BDSA01000002">
    <property type="protein sequence ID" value="GBE60668.1"/>
    <property type="molecule type" value="Genomic_DNA"/>
</dbReference>
<dbReference type="PANTHER" id="PTHR42765">
    <property type="entry name" value="SOLEUCYL-TRNA SYNTHETASE"/>
    <property type="match status" value="1"/>
</dbReference>
<dbReference type="GO" id="GO:0002161">
    <property type="term" value="F:aminoacyl-tRNA deacylase activity"/>
    <property type="evidence" value="ECO:0007669"/>
    <property type="project" value="InterPro"/>
</dbReference>
<feature type="domain" description="Aminoacyl-tRNA synthetase class Ia" evidence="10">
    <location>
        <begin position="137"/>
        <end position="873"/>
    </location>
</feature>
<dbReference type="Gene3D" id="3.90.740.10">
    <property type="entry name" value="Valyl/Leucyl/Isoleucyl-tRNA synthetase, editing domain"/>
    <property type="match status" value="1"/>
</dbReference>
<evidence type="ECO:0000256" key="1">
    <source>
        <dbReference type="ARBA" id="ARBA00013165"/>
    </source>
</evidence>
<protein>
    <recommendedName>
        <fullName evidence="1">isoleucine--tRNA ligase</fullName>
        <ecNumber evidence="1">6.1.1.5</ecNumber>
    </recommendedName>
    <alternativeName>
        <fullName evidence="7">Isoleucyl-tRNA synthetase</fullName>
    </alternativeName>
</protein>
<evidence type="ECO:0000256" key="2">
    <source>
        <dbReference type="ARBA" id="ARBA00022598"/>
    </source>
</evidence>
<evidence type="ECO:0000256" key="3">
    <source>
        <dbReference type="ARBA" id="ARBA00022741"/>
    </source>
</evidence>
<dbReference type="PRINTS" id="PR00984">
    <property type="entry name" value="TRNASYNTHILE"/>
</dbReference>
<evidence type="ECO:0000259" key="10">
    <source>
        <dbReference type="Pfam" id="PF00133"/>
    </source>
</evidence>
<dbReference type="SUPFAM" id="SSF47323">
    <property type="entry name" value="Anticodon-binding domain of a subclass of class I aminoacyl-tRNA synthetases"/>
    <property type="match status" value="1"/>
</dbReference>
<dbReference type="GO" id="GO:0000049">
    <property type="term" value="F:tRNA binding"/>
    <property type="evidence" value="ECO:0007669"/>
    <property type="project" value="InterPro"/>
</dbReference>
<dbReference type="Gene3D" id="3.40.50.620">
    <property type="entry name" value="HUPs"/>
    <property type="match status" value="2"/>
</dbReference>
<dbReference type="AlphaFoldDB" id="A0A2H6KCE5"/>
<dbReference type="InterPro" id="IPR050081">
    <property type="entry name" value="Ile-tRNA_ligase"/>
</dbReference>
<keyword evidence="3" id="KW-0547">Nucleotide-binding</keyword>
<dbReference type="InterPro" id="IPR033708">
    <property type="entry name" value="Anticodon_Ile_BEm"/>
</dbReference>
<dbReference type="RefSeq" id="XP_028866911.1">
    <property type="nucleotide sequence ID" value="XM_029011078.1"/>
</dbReference>
<feature type="chain" id="PRO_5014117795" description="isoleucine--tRNA ligase" evidence="9">
    <location>
        <begin position="22"/>
        <end position="1234"/>
    </location>
</feature>
<dbReference type="CDD" id="cd07960">
    <property type="entry name" value="Anticodon_Ia_Ile_BEm"/>
    <property type="match status" value="1"/>
</dbReference>
<dbReference type="Gene3D" id="1.10.730.20">
    <property type="match status" value="1"/>
</dbReference>
<dbReference type="GeneID" id="39874438"/>
<dbReference type="PANTHER" id="PTHR42765:SF1">
    <property type="entry name" value="ISOLEUCINE--TRNA LIGASE, MITOCHONDRIAL"/>
    <property type="match status" value="1"/>
</dbReference>
<dbReference type="EC" id="6.1.1.5" evidence="1"/>
<comment type="caution">
    <text evidence="12">The sequence shown here is derived from an EMBL/GenBank/DDBJ whole genome shotgun (WGS) entry which is preliminary data.</text>
</comment>
<evidence type="ECO:0000256" key="6">
    <source>
        <dbReference type="ARBA" id="ARBA00023146"/>
    </source>
</evidence>
<dbReference type="OrthoDB" id="10264412at2759"/>
<proteinExistence type="predicted"/>
<dbReference type="InterPro" id="IPR002301">
    <property type="entry name" value="Ile-tRNA-ligase"/>
</dbReference>
<evidence type="ECO:0000259" key="11">
    <source>
        <dbReference type="Pfam" id="PF08264"/>
    </source>
</evidence>
<evidence type="ECO:0000256" key="5">
    <source>
        <dbReference type="ARBA" id="ARBA00022917"/>
    </source>
</evidence>
<keyword evidence="2" id="KW-0436">Ligase</keyword>
<evidence type="ECO:0000256" key="4">
    <source>
        <dbReference type="ARBA" id="ARBA00022840"/>
    </source>
</evidence>
<organism evidence="12 13">
    <name type="scientific">Babesia ovata</name>
    <dbReference type="NCBI Taxonomy" id="189622"/>
    <lineage>
        <taxon>Eukaryota</taxon>
        <taxon>Sar</taxon>
        <taxon>Alveolata</taxon>
        <taxon>Apicomplexa</taxon>
        <taxon>Aconoidasida</taxon>
        <taxon>Piroplasmida</taxon>
        <taxon>Babesiidae</taxon>
        <taxon>Babesia</taxon>
    </lineage>
</organism>
<feature type="domain" description="Methionyl/Valyl/Leucyl/Isoleucyl-tRNA synthetase anticodon-binding" evidence="11">
    <location>
        <begin position="929"/>
        <end position="1067"/>
    </location>
</feature>
<dbReference type="Proteomes" id="UP000236319">
    <property type="component" value="Unassembled WGS sequence"/>
</dbReference>
<dbReference type="GO" id="GO:0005739">
    <property type="term" value="C:mitochondrion"/>
    <property type="evidence" value="ECO:0007669"/>
    <property type="project" value="TreeGrafter"/>
</dbReference>
<evidence type="ECO:0000256" key="7">
    <source>
        <dbReference type="ARBA" id="ARBA00032665"/>
    </source>
</evidence>
<keyword evidence="4" id="KW-0067">ATP-binding</keyword>